<dbReference type="PANTHER" id="PTHR15332">
    <property type="entry name" value="PROPROTEIN CONVERTASE SUBTILISIN_KEXIN TYPE 5-LIKE"/>
    <property type="match status" value="1"/>
</dbReference>
<dbReference type="EMBL" id="CAJJDP010000090">
    <property type="protein sequence ID" value="CAD8187982.1"/>
    <property type="molecule type" value="Genomic_DNA"/>
</dbReference>
<reference evidence="2" key="1">
    <citation type="submission" date="2021-01" db="EMBL/GenBank/DDBJ databases">
        <authorList>
            <consortium name="Genoscope - CEA"/>
            <person name="William W."/>
        </authorList>
    </citation>
    <scope>NUCLEOTIDE SEQUENCE</scope>
</reference>
<dbReference type="PANTHER" id="PTHR15332:SF175">
    <property type="entry name" value="PROPROTEIN CONVERTASE SUBTILISIN_KEXIN TYPE 5-LIKE"/>
    <property type="match status" value="1"/>
</dbReference>
<comment type="caution">
    <text evidence="2">The sequence shown here is derived from an EMBL/GenBank/DDBJ whole genome shotgun (WGS) entry which is preliminary data.</text>
</comment>
<keyword evidence="1" id="KW-1133">Transmembrane helix</keyword>
<name>A0A8S1WGW4_PAROT</name>
<dbReference type="OrthoDB" id="300641at2759"/>
<dbReference type="OMA" id="NSCECID"/>
<proteinExistence type="predicted"/>
<keyword evidence="1" id="KW-0812">Transmembrane</keyword>
<keyword evidence="3" id="KW-1185">Reference proteome</keyword>
<evidence type="ECO:0000313" key="3">
    <source>
        <dbReference type="Proteomes" id="UP000683925"/>
    </source>
</evidence>
<feature type="transmembrane region" description="Helical" evidence="1">
    <location>
        <begin position="143"/>
        <end position="168"/>
    </location>
</feature>
<sequence>MSSCECPVSYYDYGVNIACQKCHYSCLTYVNLVNNSYRTYNVLLQTCNCNENYYDFGILICQQCHYSCLLCNDFGADQCISCQPQATSFRILNGKVYEYLLGYYDNGFTSNCQKFFYKCLSCITSKTLAHLVYKQINYIKINAYVILVIMIVVLVIVVNVTLIVTISISIRILYSIMLAIVNQAQPKQMDYANIVIQIV</sequence>
<dbReference type="AlphaFoldDB" id="A0A8S1WGW4"/>
<accession>A0A8S1WGW4</accession>
<evidence type="ECO:0008006" key="4">
    <source>
        <dbReference type="Google" id="ProtNLM"/>
    </source>
</evidence>
<gene>
    <name evidence="2" type="ORF">POCTA_138.1.T0910167</name>
</gene>
<keyword evidence="1" id="KW-0472">Membrane</keyword>
<protein>
    <recommendedName>
        <fullName evidence="4">Transmembrane protein</fullName>
    </recommendedName>
</protein>
<evidence type="ECO:0000313" key="2">
    <source>
        <dbReference type="EMBL" id="CAD8187982.1"/>
    </source>
</evidence>
<organism evidence="2 3">
    <name type="scientific">Paramecium octaurelia</name>
    <dbReference type="NCBI Taxonomy" id="43137"/>
    <lineage>
        <taxon>Eukaryota</taxon>
        <taxon>Sar</taxon>
        <taxon>Alveolata</taxon>
        <taxon>Ciliophora</taxon>
        <taxon>Intramacronucleata</taxon>
        <taxon>Oligohymenophorea</taxon>
        <taxon>Peniculida</taxon>
        <taxon>Parameciidae</taxon>
        <taxon>Paramecium</taxon>
    </lineage>
</organism>
<evidence type="ECO:0000256" key="1">
    <source>
        <dbReference type="SAM" id="Phobius"/>
    </source>
</evidence>
<dbReference type="Proteomes" id="UP000683925">
    <property type="component" value="Unassembled WGS sequence"/>
</dbReference>